<evidence type="ECO:0000259" key="2">
    <source>
        <dbReference type="Pfam" id="PF14383"/>
    </source>
</evidence>
<protein>
    <submittedName>
        <fullName evidence="4 5">Uncharacterized protein LOC103701453</fullName>
    </submittedName>
</protein>
<dbReference type="Proteomes" id="UP000228380">
    <property type="component" value="Chromosome 9"/>
</dbReference>
<dbReference type="OrthoDB" id="1079501at2759"/>
<feature type="compositionally biased region" description="Basic and acidic residues" evidence="1">
    <location>
        <begin position="563"/>
        <end position="583"/>
    </location>
</feature>
<name>A0A8B9AIN9_PHODC</name>
<evidence type="ECO:0000313" key="5">
    <source>
        <dbReference type="RefSeq" id="XP_038986186.1"/>
    </source>
</evidence>
<feature type="compositionally biased region" description="Polar residues" evidence="1">
    <location>
        <begin position="440"/>
        <end position="451"/>
    </location>
</feature>
<dbReference type="AlphaFoldDB" id="A0A8B9AIN9"/>
<reference evidence="4 5" key="2">
    <citation type="submission" date="2025-04" db="UniProtKB">
        <authorList>
            <consortium name="RefSeq"/>
        </authorList>
    </citation>
    <scope>IDENTIFICATION</scope>
    <source>
        <tissue evidence="4 5">Young leaves</tissue>
    </source>
</reference>
<feature type="compositionally biased region" description="Polar residues" evidence="1">
    <location>
        <begin position="514"/>
        <end position="540"/>
    </location>
</feature>
<dbReference type="GeneID" id="103701453"/>
<evidence type="ECO:0000313" key="3">
    <source>
        <dbReference type="Proteomes" id="UP000228380"/>
    </source>
</evidence>
<dbReference type="InterPro" id="IPR032795">
    <property type="entry name" value="DUF3741-assoc"/>
</dbReference>
<feature type="domain" description="DUF3741" evidence="2">
    <location>
        <begin position="250"/>
        <end position="276"/>
    </location>
</feature>
<sequence length="832" mass="93877">MPQDNLRSAVHRRLTKTLPVGFEDGNETVQCGTSRRSKTSLSLALEPADGRGRRGRDPVPFMSKEEEATAYRDDSELQLLQVFTGARKLNQMIGSWSKAPNPDGRWKYFAEDLLRSALDLQESLIMLEKLQNDSKLMSRMNRKKKPEFIYKREQELERENHFDALGSKIFAGGSYHNRLQEPRLSIDGSSRNLVEELKKVIGDCLYRQNLLSLSSDDEKASSSKSPRYTQSKGSRDKPSEQKVEVAGSIVASDQPKKPKAPNLIAKLMGLEEVPSSEPVQPAKKEKKGKSIDSPGHSLEIEMPQARKLQVVQQIPYPKRKALRGIIETMQFKGLLRSSQVDDRRCRPSFFDTPQLQQYARDFYRDDDVPQIVIVKSLHLPRRGRGEVLKELTLEKVMVKEGRRSTKLVQEEKVSEQTSVVTKILGRKEVKTRGKTKEKSSPNVKATTSSCQKQKRGEAFKAHKKPTEERKPLLLNKKKQEEKKNDKATKMPISHPTTSTALAKPDKRLSAARNIASTQIGTSQNRNLKCSSKSAAQNFSDSTKEKKIAGAKPAKTSNIVKTSDGNKSKEDGREFNSHNKKDSVSARSSSVSGDELPEQSDQDTKPRNRDDTIKTENVLCEVMRKTKRVRKISELEEAAIQLPEKKATTGEANAIEGDLKLLLLSRQSFLNRARELFSVDAIRPVCYQSKGKDKDGKGNAKLLLDIAEELMVCKSHHQKHLIHSSVQTNLWGRMVYHSLDQLVKEISNEIGELTNYSMVDDDATAADSLHIRLERDLKCKDAMLNAMWDSGWVNWICMEDTDQIVGEVGEHILAWLIEEVASELVYQISFLCI</sequence>
<feature type="region of interest" description="Disordered" evidence="1">
    <location>
        <begin position="215"/>
        <end position="297"/>
    </location>
</feature>
<evidence type="ECO:0000256" key="1">
    <source>
        <dbReference type="SAM" id="MobiDB-lite"/>
    </source>
</evidence>
<proteinExistence type="predicted"/>
<keyword evidence="3" id="KW-1185">Reference proteome</keyword>
<dbReference type="KEGG" id="pda:103701453"/>
<evidence type="ECO:0000313" key="4">
    <source>
        <dbReference type="RefSeq" id="XP_038986185.1"/>
    </source>
</evidence>
<reference evidence="3" key="1">
    <citation type="journal article" date="2019" name="Nat. Commun.">
        <title>Genome-wide association mapping of date palm fruit traits.</title>
        <authorList>
            <person name="Hazzouri K.M."/>
            <person name="Gros-Balthazard M."/>
            <person name="Flowers J.M."/>
            <person name="Copetti D."/>
            <person name="Lemansour A."/>
            <person name="Lebrun M."/>
            <person name="Masmoudi K."/>
            <person name="Ferrand S."/>
            <person name="Dhar M.I."/>
            <person name="Fresquez Z.A."/>
            <person name="Rosas U."/>
            <person name="Zhang J."/>
            <person name="Talag J."/>
            <person name="Lee S."/>
            <person name="Kudrna D."/>
            <person name="Powell R.F."/>
            <person name="Leitch I.J."/>
            <person name="Krueger R.R."/>
            <person name="Wing R.A."/>
            <person name="Amiri K.M.A."/>
            <person name="Purugganan M.D."/>
        </authorList>
    </citation>
    <scope>NUCLEOTIDE SEQUENCE [LARGE SCALE GENOMIC DNA]</scope>
    <source>
        <strain evidence="3">cv. Khalas</strain>
    </source>
</reference>
<organism evidence="3 4">
    <name type="scientific">Phoenix dactylifera</name>
    <name type="common">Date palm</name>
    <dbReference type="NCBI Taxonomy" id="42345"/>
    <lineage>
        <taxon>Eukaryota</taxon>
        <taxon>Viridiplantae</taxon>
        <taxon>Streptophyta</taxon>
        <taxon>Embryophyta</taxon>
        <taxon>Tracheophyta</taxon>
        <taxon>Spermatophyta</taxon>
        <taxon>Magnoliopsida</taxon>
        <taxon>Liliopsida</taxon>
        <taxon>Arecaceae</taxon>
        <taxon>Coryphoideae</taxon>
        <taxon>Phoeniceae</taxon>
        <taxon>Phoenix</taxon>
    </lineage>
</organism>
<feature type="region of interest" description="Disordered" evidence="1">
    <location>
        <begin position="426"/>
        <end position="611"/>
    </location>
</feature>
<dbReference type="PANTHER" id="PTHR34282">
    <property type="entry name" value="OS01G0228800 PROTEIN-RELATED"/>
    <property type="match status" value="1"/>
</dbReference>
<accession>A0A8B9AIN9</accession>
<feature type="compositionally biased region" description="Basic and acidic residues" evidence="1">
    <location>
        <begin position="601"/>
        <end position="611"/>
    </location>
</feature>
<dbReference type="RefSeq" id="XP_038986186.1">
    <property type="nucleotide sequence ID" value="XM_039130258.1"/>
</dbReference>
<feature type="compositionally biased region" description="Basic and acidic residues" evidence="1">
    <location>
        <begin position="233"/>
        <end position="243"/>
    </location>
</feature>
<feature type="compositionally biased region" description="Basic and acidic residues" evidence="1">
    <location>
        <begin position="454"/>
        <end position="488"/>
    </location>
</feature>
<dbReference type="PANTHER" id="PTHR34282:SF2">
    <property type="entry name" value="DUF3741 DOMAIN-CONTAINING PROTEIN"/>
    <property type="match status" value="1"/>
</dbReference>
<feature type="compositionally biased region" description="Basic and acidic residues" evidence="1">
    <location>
        <begin position="426"/>
        <end position="439"/>
    </location>
</feature>
<gene>
    <name evidence="4 5" type="primary">LOC103701453</name>
</gene>
<dbReference type="Pfam" id="PF14383">
    <property type="entry name" value="VARLMGL"/>
    <property type="match status" value="1"/>
</dbReference>
<dbReference type="RefSeq" id="XP_038986185.1">
    <property type="nucleotide sequence ID" value="XM_039130257.1"/>
</dbReference>